<feature type="transmembrane region" description="Helical" evidence="1">
    <location>
        <begin position="194"/>
        <end position="213"/>
    </location>
</feature>
<sequence>MRKNELLFFRLGIVANTMFLIAAASFLWYSVLETNDKQRTNHAICIYIIAFIFFTLSGLLEFAIDAILTKLGESRTQTHARYSSKNILNIVISVIFIIGNILDLSAFFMWQSRNFALEKHVIFVSAHTWLLSAILSISGIVNEIDSMDISDILISAGNALFFIGSVIDCIVRYLDNDAPKAEDDIKKLEFSSSPFWLANALCFLVADIMRLAHLGKQKRKREKSCMLEQVGQP</sequence>
<dbReference type="EMBL" id="HBNS01002381">
    <property type="protein sequence ID" value="CAE4581767.1"/>
    <property type="molecule type" value="Transcribed_RNA"/>
</dbReference>
<feature type="transmembrane region" description="Helical" evidence="1">
    <location>
        <begin position="7"/>
        <end position="29"/>
    </location>
</feature>
<name>A0A7S4QHD6_9STRA</name>
<gene>
    <name evidence="2" type="ORF">DBRI00130_LOCUS1915</name>
</gene>
<organism evidence="2">
    <name type="scientific">Ditylum brightwellii</name>
    <dbReference type="NCBI Taxonomy" id="49249"/>
    <lineage>
        <taxon>Eukaryota</taxon>
        <taxon>Sar</taxon>
        <taxon>Stramenopiles</taxon>
        <taxon>Ochrophyta</taxon>
        <taxon>Bacillariophyta</taxon>
        <taxon>Mediophyceae</taxon>
        <taxon>Lithodesmiophycidae</taxon>
        <taxon>Lithodesmiales</taxon>
        <taxon>Lithodesmiaceae</taxon>
        <taxon>Ditylum</taxon>
    </lineage>
</organism>
<feature type="transmembrane region" description="Helical" evidence="1">
    <location>
        <begin position="122"/>
        <end position="141"/>
    </location>
</feature>
<reference evidence="2" key="1">
    <citation type="submission" date="2021-01" db="EMBL/GenBank/DDBJ databases">
        <authorList>
            <person name="Corre E."/>
            <person name="Pelletier E."/>
            <person name="Niang G."/>
            <person name="Scheremetjew M."/>
            <person name="Finn R."/>
            <person name="Kale V."/>
            <person name="Holt S."/>
            <person name="Cochrane G."/>
            <person name="Meng A."/>
            <person name="Brown T."/>
            <person name="Cohen L."/>
        </authorList>
    </citation>
    <scope>NUCLEOTIDE SEQUENCE</scope>
    <source>
        <strain evidence="2">GSO104</strain>
    </source>
</reference>
<keyword evidence="1" id="KW-1133">Transmembrane helix</keyword>
<keyword evidence="1" id="KW-0812">Transmembrane</keyword>
<protein>
    <submittedName>
        <fullName evidence="2">Uncharacterized protein</fullName>
    </submittedName>
</protein>
<proteinExistence type="predicted"/>
<accession>A0A7S4QHD6</accession>
<feature type="transmembrane region" description="Helical" evidence="1">
    <location>
        <begin position="153"/>
        <end position="174"/>
    </location>
</feature>
<feature type="transmembrane region" description="Helical" evidence="1">
    <location>
        <begin position="87"/>
        <end position="110"/>
    </location>
</feature>
<evidence type="ECO:0000256" key="1">
    <source>
        <dbReference type="SAM" id="Phobius"/>
    </source>
</evidence>
<evidence type="ECO:0000313" key="2">
    <source>
        <dbReference type="EMBL" id="CAE4581767.1"/>
    </source>
</evidence>
<feature type="transmembrane region" description="Helical" evidence="1">
    <location>
        <begin position="41"/>
        <end position="67"/>
    </location>
</feature>
<dbReference type="AlphaFoldDB" id="A0A7S4QHD6"/>
<keyword evidence="1" id="KW-0472">Membrane</keyword>